<dbReference type="SUPFAM" id="SSF53448">
    <property type="entry name" value="Nucleotide-diphospho-sugar transferases"/>
    <property type="match status" value="1"/>
</dbReference>
<accession>S2E295</accession>
<dbReference type="STRING" id="1189612.A33Q_1235"/>
<reference evidence="2 3" key="1">
    <citation type="journal article" date="2013" name="Genome Announc.">
        <title>Draft Genome Sequence of Indibacter alkaliphilus Strain LW1T, Isolated from Lonar Lake, a Haloalkaline Lake in the Buldana District of Maharashtra, India.</title>
        <authorList>
            <person name="Singh A."/>
            <person name="Kumar Jangir P."/>
            <person name="Sharma R."/>
            <person name="Singh A."/>
            <person name="Kumar Pinnaka A."/>
            <person name="Shivaji S."/>
        </authorList>
    </citation>
    <scope>NUCLEOTIDE SEQUENCE [LARGE SCALE GENOMIC DNA]</scope>
    <source>
        <strain evidence="3">CCUG 57479 / KCTC 22604 / LW1</strain>
    </source>
</reference>
<comment type="caution">
    <text evidence="2">The sequence shown here is derived from an EMBL/GenBank/DDBJ whole genome shotgun (WGS) entry which is preliminary data.</text>
</comment>
<feature type="domain" description="MobA-like NTP transferase" evidence="1">
    <location>
        <begin position="2"/>
        <end position="138"/>
    </location>
</feature>
<name>S2E295_INDAL</name>
<dbReference type="PANTHER" id="PTHR43777:SF1">
    <property type="entry name" value="MOLYBDENUM COFACTOR CYTIDYLYLTRANSFERASE"/>
    <property type="match status" value="1"/>
</dbReference>
<keyword evidence="2" id="KW-0808">Transferase</keyword>
<dbReference type="AlphaFoldDB" id="S2E295"/>
<evidence type="ECO:0000313" key="2">
    <source>
        <dbReference type="EMBL" id="EOZ98581.1"/>
    </source>
</evidence>
<dbReference type="Gene3D" id="3.90.550.10">
    <property type="entry name" value="Spore Coat Polysaccharide Biosynthesis Protein SpsA, Chain A"/>
    <property type="match status" value="1"/>
</dbReference>
<protein>
    <submittedName>
        <fullName evidence="2">CTP:molybdopterin cytidylyltransferase</fullName>
    </submittedName>
</protein>
<dbReference type="PANTHER" id="PTHR43777">
    <property type="entry name" value="MOLYBDENUM COFACTOR CYTIDYLYLTRANSFERASE"/>
    <property type="match status" value="1"/>
</dbReference>
<dbReference type="Pfam" id="PF12804">
    <property type="entry name" value="NTP_transf_3"/>
    <property type="match status" value="1"/>
</dbReference>
<evidence type="ECO:0000313" key="3">
    <source>
        <dbReference type="Proteomes" id="UP000006073"/>
    </source>
</evidence>
<proteinExistence type="predicted"/>
<evidence type="ECO:0000259" key="1">
    <source>
        <dbReference type="Pfam" id="PF12804"/>
    </source>
</evidence>
<keyword evidence="3" id="KW-1185">Reference proteome</keyword>
<organism evidence="2 3">
    <name type="scientific">Indibacter alkaliphilus (strain CCUG 57479 / KCTC 22604 / LW1)</name>
    <dbReference type="NCBI Taxonomy" id="1189612"/>
    <lineage>
        <taxon>Bacteria</taxon>
        <taxon>Pseudomonadati</taxon>
        <taxon>Bacteroidota</taxon>
        <taxon>Cytophagia</taxon>
        <taxon>Cytophagales</taxon>
        <taxon>Cyclobacteriaceae</taxon>
    </lineage>
</organism>
<dbReference type="InterPro" id="IPR029044">
    <property type="entry name" value="Nucleotide-diphossugar_trans"/>
</dbReference>
<dbReference type="GO" id="GO:0016779">
    <property type="term" value="F:nucleotidyltransferase activity"/>
    <property type="evidence" value="ECO:0007669"/>
    <property type="project" value="UniProtKB-KW"/>
</dbReference>
<gene>
    <name evidence="2" type="ORF">A33Q_1235</name>
</gene>
<dbReference type="Proteomes" id="UP000006073">
    <property type="component" value="Unassembled WGS sequence"/>
</dbReference>
<dbReference type="eggNOG" id="COG2068">
    <property type="taxonomic scope" value="Bacteria"/>
</dbReference>
<sequence length="166" mass="18917">MQQILDEVRKLDSIELVTVLGGYKQEILNEIDFKNTNYIINENWEKGMSISMQEGLTFLLNKNPGLSQVLLVLCDQPFVDNFLLDKIIKEKSKSKKGIVCCTYGNTLGVPALFDRTYFAELLALESKEGAKKVIIQHQEDLSVIDFPEGSFDVDTLEDFERLSEME</sequence>
<dbReference type="InterPro" id="IPR025877">
    <property type="entry name" value="MobA-like_NTP_Trfase"/>
</dbReference>
<dbReference type="EMBL" id="ALWO02000023">
    <property type="protein sequence ID" value="EOZ98581.1"/>
    <property type="molecule type" value="Genomic_DNA"/>
</dbReference>
<keyword evidence="2" id="KW-0548">Nucleotidyltransferase</keyword>